<dbReference type="AlphaFoldDB" id="A0A914BWZ3"/>
<dbReference type="InterPro" id="IPR051213">
    <property type="entry name" value="START_lipid_transfer"/>
</dbReference>
<dbReference type="PANTHER" id="PTHR19308">
    <property type="entry name" value="PHOSPHATIDYLCHOLINE TRANSFER PROTEIN"/>
    <property type="match status" value="1"/>
</dbReference>
<dbReference type="InterPro" id="IPR023393">
    <property type="entry name" value="START-like_dom_sf"/>
</dbReference>
<dbReference type="Gene3D" id="3.30.530.20">
    <property type="match status" value="1"/>
</dbReference>
<feature type="domain" description="START" evidence="1">
    <location>
        <begin position="39"/>
        <end position="251"/>
    </location>
</feature>
<reference evidence="3" key="1">
    <citation type="submission" date="2022-11" db="UniProtKB">
        <authorList>
            <consortium name="WormBaseParasite"/>
        </authorList>
    </citation>
    <scope>IDENTIFICATION</scope>
</reference>
<accession>A0A914BWZ3</accession>
<dbReference type="InterPro" id="IPR002913">
    <property type="entry name" value="START_lipid-bd_dom"/>
</dbReference>
<sequence length="264" mass="30228">AVSQQQRAPIVNHLAAGEANSLLTDILETTEDQLKYAKASTDEGVWEMFCDEGEMKLFSRKDYKSDGIMCDPLKAIHSIKGVTAKECIDYFFKPEHKMEWDGTIQDMEIVEQVQSNIIIFHLNHKWVPPVARRESVFWSHLCDVSHTKYKDSNAFDAYAVCNFTFNRDDVQLFHKSNVRAGARVIMLCQTVIEKQTTNSKISRDNVRCNITYMAQISPGGYVPIAPMEALYKREFPRFLKNFAEKIQEKAPGKPLRLEKPTGKV</sequence>
<dbReference type="Proteomes" id="UP000887540">
    <property type="component" value="Unplaced"/>
</dbReference>
<protein>
    <submittedName>
        <fullName evidence="3">START domain-containing protein</fullName>
    </submittedName>
</protein>
<evidence type="ECO:0000313" key="3">
    <source>
        <dbReference type="WBParaSite" id="ACRNAN_Path_1189.g4610.t1"/>
    </source>
</evidence>
<keyword evidence="2" id="KW-1185">Reference proteome</keyword>
<dbReference type="WBParaSite" id="ACRNAN_Path_1189.g4610.t1">
    <property type="protein sequence ID" value="ACRNAN_Path_1189.g4610.t1"/>
    <property type="gene ID" value="ACRNAN_Path_1189.g4610"/>
</dbReference>
<organism evidence="2 3">
    <name type="scientific">Acrobeloides nanus</name>
    <dbReference type="NCBI Taxonomy" id="290746"/>
    <lineage>
        <taxon>Eukaryota</taxon>
        <taxon>Metazoa</taxon>
        <taxon>Ecdysozoa</taxon>
        <taxon>Nematoda</taxon>
        <taxon>Chromadorea</taxon>
        <taxon>Rhabditida</taxon>
        <taxon>Tylenchina</taxon>
        <taxon>Cephalobomorpha</taxon>
        <taxon>Cephaloboidea</taxon>
        <taxon>Cephalobidae</taxon>
        <taxon>Acrobeloides</taxon>
    </lineage>
</organism>
<dbReference type="SUPFAM" id="SSF55961">
    <property type="entry name" value="Bet v1-like"/>
    <property type="match status" value="1"/>
</dbReference>
<dbReference type="GO" id="GO:0035621">
    <property type="term" value="P:ER to Golgi ceramide transport"/>
    <property type="evidence" value="ECO:0007669"/>
    <property type="project" value="TreeGrafter"/>
</dbReference>
<dbReference type="Pfam" id="PF01852">
    <property type="entry name" value="START"/>
    <property type="match status" value="1"/>
</dbReference>
<dbReference type="SMART" id="SM00234">
    <property type="entry name" value="START"/>
    <property type="match status" value="1"/>
</dbReference>
<dbReference type="PROSITE" id="PS50848">
    <property type="entry name" value="START"/>
    <property type="match status" value="1"/>
</dbReference>
<proteinExistence type="predicted"/>
<evidence type="ECO:0000313" key="2">
    <source>
        <dbReference type="Proteomes" id="UP000887540"/>
    </source>
</evidence>
<dbReference type="PANTHER" id="PTHR19308:SF53">
    <property type="entry name" value="CERAMIDE TRANSFER PROTEIN"/>
    <property type="match status" value="1"/>
</dbReference>
<evidence type="ECO:0000259" key="1">
    <source>
        <dbReference type="PROSITE" id="PS50848"/>
    </source>
</evidence>
<dbReference type="GO" id="GO:0008289">
    <property type="term" value="F:lipid binding"/>
    <property type="evidence" value="ECO:0007669"/>
    <property type="project" value="InterPro"/>
</dbReference>
<name>A0A914BWZ3_9BILA</name>
<dbReference type="GO" id="GO:0005737">
    <property type="term" value="C:cytoplasm"/>
    <property type="evidence" value="ECO:0007669"/>
    <property type="project" value="UniProtKB-ARBA"/>
</dbReference>